<dbReference type="PROSITE" id="PS00332">
    <property type="entry name" value="SOD_CU_ZN_2"/>
    <property type="match status" value="1"/>
</dbReference>
<comment type="cofactor">
    <cofactor evidence="2">
        <name>Cu cation</name>
        <dbReference type="ChEBI" id="CHEBI:23378"/>
    </cofactor>
    <text evidence="2">Binds 1 copper ion per subunit.</text>
</comment>
<comment type="caution">
    <text evidence="5">The sequence shown here is derived from an EMBL/GenBank/DDBJ whole genome shotgun (WGS) entry which is preliminary data.</text>
</comment>
<proteinExistence type="inferred from homology"/>
<dbReference type="InterPro" id="IPR001424">
    <property type="entry name" value="SOD_Cu_Zn_dom"/>
</dbReference>
<evidence type="ECO:0000259" key="4">
    <source>
        <dbReference type="Pfam" id="PF00080"/>
    </source>
</evidence>
<protein>
    <recommendedName>
        <fullName evidence="2">Superoxide dismutase [Cu-Zn]</fullName>
        <ecNumber evidence="2">1.15.1.1</ecNumber>
    </recommendedName>
</protein>
<dbReference type="InterPro" id="IPR024134">
    <property type="entry name" value="SOD_Cu/Zn_/chaperone"/>
</dbReference>
<evidence type="ECO:0000313" key="5">
    <source>
        <dbReference type="EMBL" id="ROQ01830.1"/>
    </source>
</evidence>
<comment type="function">
    <text evidence="2">Destroys radicals which are normally produced within the cells and which are toxic to biological systems.</text>
</comment>
<comment type="catalytic activity">
    <reaction evidence="2">
        <text>2 superoxide + 2 H(+) = H2O2 + O2</text>
        <dbReference type="Rhea" id="RHEA:20696"/>
        <dbReference type="ChEBI" id="CHEBI:15378"/>
        <dbReference type="ChEBI" id="CHEBI:15379"/>
        <dbReference type="ChEBI" id="CHEBI:16240"/>
        <dbReference type="ChEBI" id="CHEBI:18421"/>
        <dbReference type="EC" id="1.15.1.1"/>
    </reaction>
</comment>
<dbReference type="GO" id="GO:0004784">
    <property type="term" value="F:superoxide dismutase activity"/>
    <property type="evidence" value="ECO:0007669"/>
    <property type="project" value="UniProtKB-EC"/>
</dbReference>
<keyword evidence="2" id="KW-0862">Zinc</keyword>
<sequence>MSRLKPIFLAASLLLVPLAAHAADRATAAIVGAGGKALGSATLIEAPTGVLIRVELAGVPAGAKAMHIHAVGTCDDHDHGFVASKAHLNPSGRKHGLLNPEGPDAGDLPNIFVAADGKATAEFFTTLASLAGTGGRAAILDADGAALVLHTGADDHTTQPIGGAGARIGCGVIKAAP</sequence>
<dbReference type="EC" id="1.15.1.1" evidence="2"/>
<dbReference type="Gene3D" id="2.60.40.200">
    <property type="entry name" value="Superoxide dismutase, copper/zinc binding domain"/>
    <property type="match status" value="1"/>
</dbReference>
<dbReference type="AlphaFoldDB" id="A0A3N1MGS4"/>
<name>A0A3N1MGS4_9PROT</name>
<keyword evidence="2" id="KW-0186">Copper</keyword>
<dbReference type="InterPro" id="IPR018152">
    <property type="entry name" value="SOD_Cu/Zn_BS"/>
</dbReference>
<feature type="signal peptide" evidence="3">
    <location>
        <begin position="1"/>
        <end position="22"/>
    </location>
</feature>
<dbReference type="OrthoDB" id="5431326at2"/>
<dbReference type="InterPro" id="IPR036423">
    <property type="entry name" value="SOD-like_Cu/Zn_dom_sf"/>
</dbReference>
<evidence type="ECO:0000256" key="2">
    <source>
        <dbReference type="RuleBase" id="RU000393"/>
    </source>
</evidence>
<dbReference type="Proteomes" id="UP000278222">
    <property type="component" value="Unassembled WGS sequence"/>
</dbReference>
<evidence type="ECO:0000256" key="1">
    <source>
        <dbReference type="ARBA" id="ARBA00010457"/>
    </source>
</evidence>
<evidence type="ECO:0000313" key="6">
    <source>
        <dbReference type="Proteomes" id="UP000278222"/>
    </source>
</evidence>
<comment type="cofactor">
    <cofactor evidence="2">
        <name>Zn(2+)</name>
        <dbReference type="ChEBI" id="CHEBI:29105"/>
    </cofactor>
    <text evidence="2">Binds 1 zinc ion per subunit.</text>
</comment>
<comment type="similarity">
    <text evidence="1 2">Belongs to the Cu-Zn superoxide dismutase family.</text>
</comment>
<keyword evidence="3" id="KW-0732">Signal</keyword>
<feature type="domain" description="Superoxide dismutase copper/zinc binding" evidence="4">
    <location>
        <begin position="39"/>
        <end position="173"/>
    </location>
</feature>
<keyword evidence="2" id="KW-0479">Metal-binding</keyword>
<accession>A0A3N1MGS4</accession>
<dbReference type="EMBL" id="RJKX01000011">
    <property type="protein sequence ID" value="ROQ01830.1"/>
    <property type="molecule type" value="Genomic_DNA"/>
</dbReference>
<dbReference type="RefSeq" id="WP_123688554.1">
    <property type="nucleotide sequence ID" value="NZ_AP019700.1"/>
</dbReference>
<reference evidence="5 6" key="1">
    <citation type="submission" date="2018-11" db="EMBL/GenBank/DDBJ databases">
        <title>Genomic Encyclopedia of Type Strains, Phase IV (KMG-IV): sequencing the most valuable type-strain genomes for metagenomic binning, comparative biology and taxonomic classification.</title>
        <authorList>
            <person name="Goeker M."/>
        </authorList>
    </citation>
    <scope>NUCLEOTIDE SEQUENCE [LARGE SCALE GENOMIC DNA]</scope>
    <source>
        <strain evidence="5 6">DSM 5900</strain>
    </source>
</reference>
<organism evidence="5 6">
    <name type="scientific">Stella humosa</name>
    <dbReference type="NCBI Taxonomy" id="94"/>
    <lineage>
        <taxon>Bacteria</taxon>
        <taxon>Pseudomonadati</taxon>
        <taxon>Pseudomonadota</taxon>
        <taxon>Alphaproteobacteria</taxon>
        <taxon>Rhodospirillales</taxon>
        <taxon>Stellaceae</taxon>
        <taxon>Stella</taxon>
    </lineage>
</organism>
<keyword evidence="6" id="KW-1185">Reference proteome</keyword>
<keyword evidence="2" id="KW-0560">Oxidoreductase</keyword>
<evidence type="ECO:0000256" key="3">
    <source>
        <dbReference type="SAM" id="SignalP"/>
    </source>
</evidence>
<dbReference type="GO" id="GO:0005507">
    <property type="term" value="F:copper ion binding"/>
    <property type="evidence" value="ECO:0007669"/>
    <property type="project" value="InterPro"/>
</dbReference>
<dbReference type="PANTHER" id="PTHR10003">
    <property type="entry name" value="SUPEROXIDE DISMUTASE CU-ZN -RELATED"/>
    <property type="match status" value="1"/>
</dbReference>
<dbReference type="SUPFAM" id="SSF49329">
    <property type="entry name" value="Cu,Zn superoxide dismutase-like"/>
    <property type="match status" value="1"/>
</dbReference>
<dbReference type="Pfam" id="PF00080">
    <property type="entry name" value="Sod_Cu"/>
    <property type="match status" value="1"/>
</dbReference>
<gene>
    <name evidence="5" type="ORF">EDC65_1017</name>
</gene>
<feature type="chain" id="PRO_5018338180" description="Superoxide dismutase [Cu-Zn]" evidence="3">
    <location>
        <begin position="23"/>
        <end position="177"/>
    </location>
</feature>